<name>A0A1S8MQF2_CLOSA</name>
<evidence type="ECO:0000313" key="2">
    <source>
        <dbReference type="Proteomes" id="UP000191154"/>
    </source>
</evidence>
<reference evidence="1 2" key="1">
    <citation type="submission" date="2016-05" db="EMBL/GenBank/DDBJ databases">
        <title>Microbial solvent formation.</title>
        <authorList>
            <person name="Poehlein A."/>
            <person name="Montoya Solano J.D."/>
            <person name="Flitsch S."/>
            <person name="Krabben P."/>
            <person name="Duerre P."/>
            <person name="Daniel R."/>
        </authorList>
    </citation>
    <scope>NUCLEOTIDE SEQUENCE [LARGE SCALE GENOMIC DNA]</scope>
    <source>
        <strain evidence="1 2">L1-8</strain>
    </source>
</reference>
<protein>
    <recommendedName>
        <fullName evidence="3">Tautomerase enzyme</fullName>
    </recommendedName>
</protein>
<sequence length="122" mass="14226">MPIINIKTLKLKQEKKNLIAEKIYETTCNIIKIPDIEIYFNEYDSYYIRGKLYDTENPVITVEIQGPEIEKDTISELSKGINEIIVNTIGDSNFKINYFVYHFLENDKFAISGKLLSELLKK</sequence>
<evidence type="ECO:0000313" key="1">
    <source>
        <dbReference type="EMBL" id="OOM06390.1"/>
    </source>
</evidence>
<accession>A0A1S8MQF2</accession>
<dbReference type="InterPro" id="IPR014347">
    <property type="entry name" value="Tautomerase/MIF_sf"/>
</dbReference>
<dbReference type="RefSeq" id="WP_077867282.1">
    <property type="nucleotide sequence ID" value="NZ_LZYZ01000010.1"/>
</dbReference>
<proteinExistence type="predicted"/>
<dbReference type="EMBL" id="LZYZ01000010">
    <property type="protein sequence ID" value="OOM06390.1"/>
    <property type="molecule type" value="Genomic_DNA"/>
</dbReference>
<dbReference type="Gene3D" id="3.30.429.10">
    <property type="entry name" value="Macrophage Migration Inhibitory Factor"/>
    <property type="match status" value="1"/>
</dbReference>
<organism evidence="1 2">
    <name type="scientific">Clostridium saccharobutylicum</name>
    <dbReference type="NCBI Taxonomy" id="169679"/>
    <lineage>
        <taxon>Bacteria</taxon>
        <taxon>Bacillati</taxon>
        <taxon>Bacillota</taxon>
        <taxon>Clostridia</taxon>
        <taxon>Eubacteriales</taxon>
        <taxon>Clostridiaceae</taxon>
        <taxon>Clostridium</taxon>
    </lineage>
</organism>
<gene>
    <name evidence="1" type="ORF">CLOSAC_43100</name>
</gene>
<comment type="caution">
    <text evidence="1">The sequence shown here is derived from an EMBL/GenBank/DDBJ whole genome shotgun (WGS) entry which is preliminary data.</text>
</comment>
<dbReference type="Proteomes" id="UP000191154">
    <property type="component" value="Unassembled WGS sequence"/>
</dbReference>
<dbReference type="AlphaFoldDB" id="A0A1S8MQF2"/>
<evidence type="ECO:0008006" key="3">
    <source>
        <dbReference type="Google" id="ProtNLM"/>
    </source>
</evidence>